<proteinExistence type="predicted"/>
<dbReference type="Proteomes" id="UP001215280">
    <property type="component" value="Unassembled WGS sequence"/>
</dbReference>
<evidence type="ECO:0000313" key="1">
    <source>
        <dbReference type="EMBL" id="KAJ7775910.1"/>
    </source>
</evidence>
<keyword evidence="2" id="KW-1185">Reference proteome</keyword>
<dbReference type="EMBL" id="JARJLG010000013">
    <property type="protein sequence ID" value="KAJ7775910.1"/>
    <property type="molecule type" value="Genomic_DNA"/>
</dbReference>
<sequence length="273" mass="29631">MSLTLAGICRLAPALQLCVHLDNHWTDSSLYIREGPSILYCCGRVPTATLAAFRQAAITRAAFLAELEVKYGFAADFDRRRRGVGHTYGSGLSTLTIVSWPSGSTTSSSWTMGPPAFSAVATAISRRASPPTRKTQSTKEEIAHMVAEAKQSFHSLQEQLRSTAPRLCVRATALLLNHEAQSCHTPPALMPLAFPIPTPVRISPRLPNLSQRRPAVHIRHPLPTPLQHPTPMAGSQTRPTLLPPPRVHEAPRPACPVLAPMGFFFVGARTFAA</sequence>
<reference evidence="1" key="1">
    <citation type="submission" date="2023-03" db="EMBL/GenBank/DDBJ databases">
        <title>Massive genome expansion in bonnet fungi (Mycena s.s.) driven by repeated elements and novel gene families across ecological guilds.</title>
        <authorList>
            <consortium name="Lawrence Berkeley National Laboratory"/>
            <person name="Harder C.B."/>
            <person name="Miyauchi S."/>
            <person name="Viragh M."/>
            <person name="Kuo A."/>
            <person name="Thoen E."/>
            <person name="Andreopoulos B."/>
            <person name="Lu D."/>
            <person name="Skrede I."/>
            <person name="Drula E."/>
            <person name="Henrissat B."/>
            <person name="Morin E."/>
            <person name="Kohler A."/>
            <person name="Barry K."/>
            <person name="LaButti K."/>
            <person name="Morin E."/>
            <person name="Salamov A."/>
            <person name="Lipzen A."/>
            <person name="Mereny Z."/>
            <person name="Hegedus B."/>
            <person name="Baldrian P."/>
            <person name="Stursova M."/>
            <person name="Weitz H."/>
            <person name="Taylor A."/>
            <person name="Grigoriev I.V."/>
            <person name="Nagy L.G."/>
            <person name="Martin F."/>
            <person name="Kauserud H."/>
        </authorList>
    </citation>
    <scope>NUCLEOTIDE SEQUENCE</scope>
    <source>
        <strain evidence="1">CBHHK188m</strain>
    </source>
</reference>
<comment type="caution">
    <text evidence="1">The sequence shown here is derived from an EMBL/GenBank/DDBJ whole genome shotgun (WGS) entry which is preliminary data.</text>
</comment>
<dbReference type="AlphaFoldDB" id="A0AAD7K0M8"/>
<name>A0AAD7K0M8_9AGAR</name>
<evidence type="ECO:0000313" key="2">
    <source>
        <dbReference type="Proteomes" id="UP001215280"/>
    </source>
</evidence>
<accession>A0AAD7K0M8</accession>
<organism evidence="1 2">
    <name type="scientific">Mycena maculata</name>
    <dbReference type="NCBI Taxonomy" id="230809"/>
    <lineage>
        <taxon>Eukaryota</taxon>
        <taxon>Fungi</taxon>
        <taxon>Dikarya</taxon>
        <taxon>Basidiomycota</taxon>
        <taxon>Agaricomycotina</taxon>
        <taxon>Agaricomycetes</taxon>
        <taxon>Agaricomycetidae</taxon>
        <taxon>Agaricales</taxon>
        <taxon>Marasmiineae</taxon>
        <taxon>Mycenaceae</taxon>
        <taxon>Mycena</taxon>
    </lineage>
</organism>
<protein>
    <submittedName>
        <fullName evidence="1">Uncharacterized protein</fullName>
    </submittedName>
</protein>
<gene>
    <name evidence="1" type="ORF">DFH07DRAFT_951812</name>
</gene>